<dbReference type="EMBL" id="BGPR01000807">
    <property type="protein sequence ID" value="GBM36263.1"/>
    <property type="molecule type" value="Genomic_DNA"/>
</dbReference>
<protein>
    <submittedName>
        <fullName evidence="1">Uncharacterized protein</fullName>
    </submittedName>
</protein>
<dbReference type="Proteomes" id="UP000499080">
    <property type="component" value="Unassembled WGS sequence"/>
</dbReference>
<accession>A0A4Y2F4A7</accession>
<keyword evidence="2" id="KW-1185">Reference proteome</keyword>
<organism evidence="1 2">
    <name type="scientific">Araneus ventricosus</name>
    <name type="common">Orbweaver spider</name>
    <name type="synonym">Epeira ventricosa</name>
    <dbReference type="NCBI Taxonomy" id="182803"/>
    <lineage>
        <taxon>Eukaryota</taxon>
        <taxon>Metazoa</taxon>
        <taxon>Ecdysozoa</taxon>
        <taxon>Arthropoda</taxon>
        <taxon>Chelicerata</taxon>
        <taxon>Arachnida</taxon>
        <taxon>Araneae</taxon>
        <taxon>Araneomorphae</taxon>
        <taxon>Entelegynae</taxon>
        <taxon>Araneoidea</taxon>
        <taxon>Araneidae</taxon>
        <taxon>Araneus</taxon>
    </lineage>
</organism>
<dbReference type="OrthoDB" id="6773164at2759"/>
<comment type="caution">
    <text evidence="1">The sequence shown here is derived from an EMBL/GenBank/DDBJ whole genome shotgun (WGS) entry which is preliminary data.</text>
</comment>
<evidence type="ECO:0000313" key="1">
    <source>
        <dbReference type="EMBL" id="GBM36263.1"/>
    </source>
</evidence>
<evidence type="ECO:0000313" key="2">
    <source>
        <dbReference type="Proteomes" id="UP000499080"/>
    </source>
</evidence>
<name>A0A4Y2F4A7_ARAVE</name>
<sequence>MIIDKYIDGKSSGRSSYTGDIRRNLKGCEELPLFAFNNIECYLPCIDPTNLSCDQKYFLDICTAISSGVCSSDLAKRQQGTLNLARWLTTANRILRLYISTSDPSNGLITLVVFILRVYSPKWFRGFAHHSIKDGARHFCLFISSSRYLPMKYRDIIEQVIPRKAYFVAPENMLSSMLTDERCHIRNLSARRFVKAREIGPDASSGFVLVMRPRFEMVKSVTK</sequence>
<proteinExistence type="predicted"/>
<dbReference type="AlphaFoldDB" id="A0A4Y2F4A7"/>
<gene>
    <name evidence="1" type="ORF">AVEN_71967_1</name>
</gene>
<dbReference type="PANTHER" id="PTHR46409">
    <property type="entry name" value="HTH PSQ-TYPE DOMAIN-CONTAINING PROTEIN"/>
    <property type="match status" value="1"/>
</dbReference>
<dbReference type="PANTHER" id="PTHR46409:SF1">
    <property type="entry name" value="HTH PSQ-TYPE DOMAIN-CONTAINING PROTEIN"/>
    <property type="match status" value="1"/>
</dbReference>
<reference evidence="1 2" key="1">
    <citation type="journal article" date="2019" name="Sci. Rep.">
        <title>Orb-weaving spider Araneus ventricosus genome elucidates the spidroin gene catalogue.</title>
        <authorList>
            <person name="Kono N."/>
            <person name="Nakamura H."/>
            <person name="Ohtoshi R."/>
            <person name="Moran D.A.P."/>
            <person name="Shinohara A."/>
            <person name="Yoshida Y."/>
            <person name="Fujiwara M."/>
            <person name="Mori M."/>
            <person name="Tomita M."/>
            <person name="Arakawa K."/>
        </authorList>
    </citation>
    <scope>NUCLEOTIDE SEQUENCE [LARGE SCALE GENOMIC DNA]</scope>
</reference>